<dbReference type="Gene3D" id="3.90.120.10">
    <property type="entry name" value="DNA Methylase, subunit A, domain 2"/>
    <property type="match status" value="1"/>
</dbReference>
<dbReference type="InterPro" id="IPR001525">
    <property type="entry name" value="C5_MeTfrase"/>
</dbReference>
<feature type="active site" evidence="5">
    <location>
        <position position="79"/>
    </location>
</feature>
<comment type="similarity">
    <text evidence="5 6">Belongs to the class I-like SAM-binding methyltransferase superfamily. C5-methyltransferase family.</text>
</comment>
<dbReference type="PANTHER" id="PTHR10629">
    <property type="entry name" value="CYTOSINE-SPECIFIC METHYLTRANSFERASE"/>
    <property type="match status" value="1"/>
</dbReference>
<sequence>MKNFIDLFSGAGGMSCGLERVGMNCLLGIDFDQSSLKTFQANHPHSQTILGDLRQITTESIQEIIGNQTIDLICGGPPCQGFSTIGTNDKQDHRNFLFFEFLRIVKAFKPNFIILENVTGLLAKRNDSTLALMINSFNQLGYTVDVKVLSAHHYGVPQARRRTILLGNRFGVNNIYPEKKFKDSEKDPDYLPLPHTVEWAFNTLLEFEGQTFNHDLKTAEIKNELERKRIHYIPEGQGIRYERDQLAYLPPPLWYDIDWKNIREERFRETKLKRLNRYSHSGTINTSKTTYYHPTEDRYLTPREAAAIQSFPSNYIFYGTLSQQWRQIGNAVPPLLAASVGEAILKLDKLKNNLEKCYSISDFKTVRSSAFSYRFKETTTEQQH</sequence>
<dbReference type="GO" id="GO:0008168">
    <property type="term" value="F:methyltransferase activity"/>
    <property type="evidence" value="ECO:0007669"/>
    <property type="project" value="UniProtKB-KW"/>
</dbReference>
<dbReference type="InterPro" id="IPR050390">
    <property type="entry name" value="C5-Methyltransferase"/>
</dbReference>
<dbReference type="EC" id="2.1.1.37" evidence="7"/>
<dbReference type="RefSeq" id="WP_193871498.1">
    <property type="nucleotide sequence ID" value="NZ_JADEWU010000082.1"/>
</dbReference>
<dbReference type="Pfam" id="PF00145">
    <property type="entry name" value="DNA_methylase"/>
    <property type="match status" value="1"/>
</dbReference>
<keyword evidence="1 5" id="KW-0489">Methyltransferase</keyword>
<dbReference type="InterPro" id="IPR031303">
    <property type="entry name" value="C5_meth_CS"/>
</dbReference>
<dbReference type="PROSITE" id="PS51679">
    <property type="entry name" value="SAM_MT_C5"/>
    <property type="match status" value="1"/>
</dbReference>
<dbReference type="SUPFAM" id="SSF53335">
    <property type="entry name" value="S-adenosyl-L-methionine-dependent methyltransferases"/>
    <property type="match status" value="1"/>
</dbReference>
<evidence type="ECO:0000313" key="8">
    <source>
        <dbReference type="EMBL" id="MBE9146121.1"/>
    </source>
</evidence>
<dbReference type="PANTHER" id="PTHR10629:SF52">
    <property type="entry name" value="DNA (CYTOSINE-5)-METHYLTRANSFERASE 1"/>
    <property type="match status" value="1"/>
</dbReference>
<dbReference type="Proteomes" id="UP000640725">
    <property type="component" value="Unassembled WGS sequence"/>
</dbReference>
<keyword evidence="2 5" id="KW-0808">Transferase</keyword>
<keyword evidence="3 5" id="KW-0949">S-adenosyl-L-methionine</keyword>
<keyword evidence="9" id="KW-1185">Reference proteome</keyword>
<accession>A0ABR9UI37</accession>
<dbReference type="InterPro" id="IPR029063">
    <property type="entry name" value="SAM-dependent_MTases_sf"/>
</dbReference>
<gene>
    <name evidence="8" type="ORF">IQ236_23295</name>
</gene>
<dbReference type="Gene3D" id="3.40.50.150">
    <property type="entry name" value="Vaccinia Virus protein VP39"/>
    <property type="match status" value="1"/>
</dbReference>
<comment type="catalytic activity">
    <reaction evidence="7">
        <text>a 2'-deoxycytidine in DNA + S-adenosyl-L-methionine = a 5-methyl-2'-deoxycytidine in DNA + S-adenosyl-L-homocysteine + H(+)</text>
        <dbReference type="Rhea" id="RHEA:13681"/>
        <dbReference type="Rhea" id="RHEA-COMP:11369"/>
        <dbReference type="Rhea" id="RHEA-COMP:11370"/>
        <dbReference type="ChEBI" id="CHEBI:15378"/>
        <dbReference type="ChEBI" id="CHEBI:57856"/>
        <dbReference type="ChEBI" id="CHEBI:59789"/>
        <dbReference type="ChEBI" id="CHEBI:85452"/>
        <dbReference type="ChEBI" id="CHEBI:85454"/>
        <dbReference type="EC" id="2.1.1.37"/>
    </reaction>
</comment>
<name>A0ABR9UI37_9CYAN</name>
<dbReference type="PROSITE" id="PS00094">
    <property type="entry name" value="C5_MTASE_1"/>
    <property type="match status" value="1"/>
</dbReference>
<keyword evidence="4" id="KW-0680">Restriction system</keyword>
<comment type="caution">
    <text evidence="8">The sequence shown here is derived from an EMBL/GenBank/DDBJ whole genome shotgun (WGS) entry which is preliminary data.</text>
</comment>
<evidence type="ECO:0000256" key="7">
    <source>
        <dbReference type="RuleBase" id="RU000417"/>
    </source>
</evidence>
<evidence type="ECO:0000256" key="5">
    <source>
        <dbReference type="PROSITE-ProRule" id="PRU01016"/>
    </source>
</evidence>
<dbReference type="InterPro" id="IPR018117">
    <property type="entry name" value="C5_DNA_meth_AS"/>
</dbReference>
<dbReference type="NCBIfam" id="TIGR00675">
    <property type="entry name" value="dcm"/>
    <property type="match status" value="1"/>
</dbReference>
<evidence type="ECO:0000256" key="4">
    <source>
        <dbReference type="ARBA" id="ARBA00022747"/>
    </source>
</evidence>
<evidence type="ECO:0000256" key="6">
    <source>
        <dbReference type="RuleBase" id="RU000416"/>
    </source>
</evidence>
<evidence type="ECO:0000313" key="9">
    <source>
        <dbReference type="Proteomes" id="UP000640725"/>
    </source>
</evidence>
<dbReference type="EMBL" id="JADEWU010000082">
    <property type="protein sequence ID" value="MBE9146121.1"/>
    <property type="molecule type" value="Genomic_DNA"/>
</dbReference>
<organism evidence="8 9">
    <name type="scientific">Planktothrix mougeotii LEGE 06226</name>
    <dbReference type="NCBI Taxonomy" id="1828728"/>
    <lineage>
        <taxon>Bacteria</taxon>
        <taxon>Bacillati</taxon>
        <taxon>Cyanobacteriota</taxon>
        <taxon>Cyanophyceae</taxon>
        <taxon>Oscillatoriophycideae</taxon>
        <taxon>Oscillatoriales</taxon>
        <taxon>Microcoleaceae</taxon>
        <taxon>Planktothrix</taxon>
    </lineage>
</organism>
<evidence type="ECO:0000256" key="1">
    <source>
        <dbReference type="ARBA" id="ARBA00022603"/>
    </source>
</evidence>
<evidence type="ECO:0000256" key="2">
    <source>
        <dbReference type="ARBA" id="ARBA00022679"/>
    </source>
</evidence>
<protein>
    <recommendedName>
        <fullName evidence="7">Cytosine-specific methyltransferase</fullName>
        <ecNumber evidence="7">2.1.1.37</ecNumber>
    </recommendedName>
</protein>
<proteinExistence type="inferred from homology"/>
<reference evidence="8 9" key="1">
    <citation type="submission" date="2020-10" db="EMBL/GenBank/DDBJ databases">
        <authorList>
            <person name="Castelo-Branco R."/>
            <person name="Eusebio N."/>
            <person name="Adriana R."/>
            <person name="Vieira A."/>
            <person name="Brugerolle De Fraissinette N."/>
            <person name="Rezende De Castro R."/>
            <person name="Schneider M.P."/>
            <person name="Vasconcelos V."/>
            <person name="Leao P.N."/>
        </authorList>
    </citation>
    <scope>NUCLEOTIDE SEQUENCE [LARGE SCALE GENOMIC DNA]</scope>
    <source>
        <strain evidence="8 9">LEGE 06226</strain>
    </source>
</reference>
<dbReference type="GO" id="GO:0032259">
    <property type="term" value="P:methylation"/>
    <property type="evidence" value="ECO:0007669"/>
    <property type="project" value="UniProtKB-KW"/>
</dbReference>
<dbReference type="PRINTS" id="PR00105">
    <property type="entry name" value="C5METTRFRASE"/>
</dbReference>
<dbReference type="PROSITE" id="PS00095">
    <property type="entry name" value="C5_MTASE_2"/>
    <property type="match status" value="1"/>
</dbReference>
<dbReference type="CDD" id="cd00315">
    <property type="entry name" value="Cyt_C5_DNA_methylase"/>
    <property type="match status" value="1"/>
</dbReference>
<evidence type="ECO:0000256" key="3">
    <source>
        <dbReference type="ARBA" id="ARBA00022691"/>
    </source>
</evidence>